<feature type="transmembrane region" description="Helical" evidence="7">
    <location>
        <begin position="327"/>
        <end position="357"/>
    </location>
</feature>
<feature type="transmembrane region" description="Helical" evidence="7">
    <location>
        <begin position="377"/>
        <end position="400"/>
    </location>
</feature>
<feature type="transmembrane region" description="Helical" evidence="7">
    <location>
        <begin position="761"/>
        <end position="782"/>
    </location>
</feature>
<sequence length="889" mass="97557">MHSNSQLAKQINTTDSSGAFFTWLKIAWRLFVRELGRGELTIIALSIILAVSSVMALSSVTDRVEQAIMSKSAAFIAADRDLQSSHPIDNIVIEKANELGLQTDKHIYFSSMAFAGDEMNIAVVKAVTETYPLRGELLISQDLVTNQSVTKNGPKQGEAWLSKRLFYALSLDDAMLSSDTPPVVEVGELALNVTGIIESEPDAPFQVFDSGTRLIMNIGDVPATNVIQPGSRIFYRDLFAGEAGQLDELVLWLEPQLKPNQEIRDVKDGETAMSNALQRAESFLMLAGVLGLLLAATAVAVATRLYSQRHFDSIAIFKTLGASVQQVRVVYLFQLVLITIFSVLVGIIIGSLIQGVAVEAMAGQLPKDLPPVGFKPLLIAIATGVVCALMFSIPSLLKLFSVPPLRVLRRNLGDNFATSIMAKIIMAITTILLVLIYSQNLKLTAIVMGAGAVLVAVILVVSNIMIRLSRKVGSSVGGSAIKIALASLKRRASENTSQLIGFTLAIMLILILYSLENSIIKEWQQQLPEGTPNHFVINIAQHELEQVKQEFEQKDIVLEQFYPIIRGRLTTINDEVLLQNDRDKDKTGAKLTDGEEKANNAQTKAENGARDEEEGSESEGRKGIGRELNLTFTELFPENNTLLEGDWMTEGVLNQVSVEKGVAERMEIKLGDKLGFLIGAREVEVNVTSIRDVNWNSFQPNFFMIFSNDVVADFPATYISAFYLDKEDKLWVNKLVKQFPTLSIIDVEAMINEIQQVIEQVSVSISFVLLVVVMAATLVLLAQVQSSLDERRKETVIYRTLGAKGSMIQNAITFEFLSLGAIAGIIAALVAEVSLYLLQSLMFNMGWVPHPELWLIGPISGAVFVALVGTLSTRTLLKMTPNELIRQLS</sequence>
<dbReference type="InterPro" id="IPR003838">
    <property type="entry name" value="ABC3_permease_C"/>
</dbReference>
<feature type="domain" description="ABC3 transporter permease C-terminal" evidence="8">
    <location>
        <begin position="286"/>
        <end position="404"/>
    </location>
</feature>
<protein>
    <submittedName>
        <fullName evidence="9">FtsX-like permease family protein</fullName>
    </submittedName>
</protein>
<evidence type="ECO:0000256" key="2">
    <source>
        <dbReference type="ARBA" id="ARBA00022475"/>
    </source>
</evidence>
<evidence type="ECO:0000256" key="4">
    <source>
        <dbReference type="ARBA" id="ARBA00022989"/>
    </source>
</evidence>
<keyword evidence="3 7" id="KW-0812">Transmembrane</keyword>
<organism evidence="9 10">
    <name type="scientific">Psychrosphaera aquimarina</name>
    <dbReference type="NCBI Taxonomy" id="2044854"/>
    <lineage>
        <taxon>Bacteria</taxon>
        <taxon>Pseudomonadati</taxon>
        <taxon>Pseudomonadota</taxon>
        <taxon>Gammaproteobacteria</taxon>
        <taxon>Alteromonadales</taxon>
        <taxon>Pseudoalteromonadaceae</taxon>
        <taxon>Psychrosphaera</taxon>
    </lineage>
</organism>
<dbReference type="Proteomes" id="UP001257914">
    <property type="component" value="Unassembled WGS sequence"/>
</dbReference>
<keyword evidence="10" id="KW-1185">Reference proteome</keyword>
<keyword evidence="2" id="KW-1003">Cell membrane</keyword>
<feature type="transmembrane region" description="Helical" evidence="7">
    <location>
        <begin position="443"/>
        <end position="466"/>
    </location>
</feature>
<feature type="transmembrane region" description="Helical" evidence="7">
    <location>
        <begin position="853"/>
        <end position="877"/>
    </location>
</feature>
<dbReference type="Pfam" id="PF02687">
    <property type="entry name" value="FtsX"/>
    <property type="match status" value="2"/>
</dbReference>
<comment type="caution">
    <text evidence="9">The sequence shown here is derived from an EMBL/GenBank/DDBJ whole genome shotgun (WGS) entry which is preliminary data.</text>
</comment>
<evidence type="ECO:0000256" key="3">
    <source>
        <dbReference type="ARBA" id="ARBA00022692"/>
    </source>
</evidence>
<keyword evidence="4 7" id="KW-1133">Transmembrane helix</keyword>
<evidence type="ECO:0000313" key="10">
    <source>
        <dbReference type="Proteomes" id="UP001257914"/>
    </source>
</evidence>
<dbReference type="RefSeq" id="WP_315948421.1">
    <property type="nucleotide sequence ID" value="NZ_JAWCUA010000010.1"/>
</dbReference>
<feature type="compositionally biased region" description="Basic and acidic residues" evidence="6">
    <location>
        <begin position="583"/>
        <end position="598"/>
    </location>
</feature>
<evidence type="ECO:0000256" key="1">
    <source>
        <dbReference type="ARBA" id="ARBA00004651"/>
    </source>
</evidence>
<dbReference type="PANTHER" id="PTHR30287:SF1">
    <property type="entry name" value="INNER MEMBRANE PROTEIN"/>
    <property type="match status" value="1"/>
</dbReference>
<comment type="subcellular location">
    <subcellularLocation>
        <location evidence="1">Cell membrane</location>
        <topology evidence="1">Multi-pass membrane protein</topology>
    </subcellularLocation>
</comment>
<gene>
    <name evidence="9" type="ORF">RT723_17455</name>
</gene>
<feature type="region of interest" description="Disordered" evidence="6">
    <location>
        <begin position="583"/>
        <end position="623"/>
    </location>
</feature>
<proteinExistence type="predicted"/>
<feature type="transmembrane region" description="Helical" evidence="7">
    <location>
        <begin position="816"/>
        <end position="838"/>
    </location>
</feature>
<dbReference type="InterPro" id="IPR038766">
    <property type="entry name" value="Membrane_comp_ABC_pdt"/>
</dbReference>
<feature type="transmembrane region" description="Helical" evidence="7">
    <location>
        <begin position="283"/>
        <end position="306"/>
    </location>
</feature>
<feature type="transmembrane region" description="Helical" evidence="7">
    <location>
        <begin position="499"/>
        <end position="515"/>
    </location>
</feature>
<feature type="domain" description="ABC3 transporter permease C-terminal" evidence="8">
    <location>
        <begin position="767"/>
        <end position="881"/>
    </location>
</feature>
<dbReference type="EMBL" id="JAWCUA010000010">
    <property type="protein sequence ID" value="MDU0114745.1"/>
    <property type="molecule type" value="Genomic_DNA"/>
</dbReference>
<reference evidence="9 10" key="1">
    <citation type="submission" date="2023-10" db="EMBL/GenBank/DDBJ databases">
        <title>Psychrosphaera aquimaarina strain SW33 isolated from seawater.</title>
        <authorList>
            <person name="Bayburt H."/>
            <person name="Kim J.M."/>
            <person name="Choi B.J."/>
            <person name="Jeon C.O."/>
        </authorList>
    </citation>
    <scope>NUCLEOTIDE SEQUENCE [LARGE SCALE GENOMIC DNA]</scope>
    <source>
        <strain evidence="9 10">KCTC 52743</strain>
    </source>
</reference>
<evidence type="ECO:0000256" key="7">
    <source>
        <dbReference type="SAM" id="Phobius"/>
    </source>
</evidence>
<name>A0ABU3R4Y4_9GAMM</name>
<evidence type="ECO:0000313" key="9">
    <source>
        <dbReference type="EMBL" id="MDU0114745.1"/>
    </source>
</evidence>
<dbReference type="PANTHER" id="PTHR30287">
    <property type="entry name" value="MEMBRANE COMPONENT OF PREDICTED ABC SUPERFAMILY METABOLITE UPTAKE TRANSPORTER"/>
    <property type="match status" value="1"/>
</dbReference>
<feature type="transmembrane region" description="Helical" evidence="7">
    <location>
        <begin position="420"/>
        <end position="437"/>
    </location>
</feature>
<evidence type="ECO:0000259" key="8">
    <source>
        <dbReference type="Pfam" id="PF02687"/>
    </source>
</evidence>
<accession>A0ABU3R4Y4</accession>
<keyword evidence="5 7" id="KW-0472">Membrane</keyword>
<evidence type="ECO:0000256" key="5">
    <source>
        <dbReference type="ARBA" id="ARBA00023136"/>
    </source>
</evidence>
<evidence type="ECO:0000256" key="6">
    <source>
        <dbReference type="SAM" id="MobiDB-lite"/>
    </source>
</evidence>